<dbReference type="InterPro" id="IPR019786">
    <property type="entry name" value="Zinc_finger_PHD-type_CS"/>
</dbReference>
<feature type="compositionally biased region" description="Basic and acidic residues" evidence="5">
    <location>
        <begin position="213"/>
        <end position="226"/>
    </location>
</feature>
<accession>A0A194WW01</accession>
<evidence type="ECO:0000313" key="8">
    <source>
        <dbReference type="Proteomes" id="UP000070700"/>
    </source>
</evidence>
<keyword evidence="3" id="KW-0862">Zinc</keyword>
<evidence type="ECO:0000256" key="5">
    <source>
        <dbReference type="SAM" id="MobiDB-lite"/>
    </source>
</evidence>
<dbReference type="InterPro" id="IPR013083">
    <property type="entry name" value="Znf_RING/FYVE/PHD"/>
</dbReference>
<evidence type="ECO:0000256" key="4">
    <source>
        <dbReference type="PROSITE-ProRule" id="PRU00146"/>
    </source>
</evidence>
<keyword evidence="8" id="KW-1185">Reference proteome</keyword>
<protein>
    <recommendedName>
        <fullName evidence="6">PHD-type domain-containing protein</fullName>
    </recommendedName>
</protein>
<dbReference type="SMART" id="SM00249">
    <property type="entry name" value="PHD"/>
    <property type="match status" value="1"/>
</dbReference>
<dbReference type="KEGG" id="psco:LY89DRAFT_223272"/>
<evidence type="ECO:0000313" key="7">
    <source>
        <dbReference type="EMBL" id="KUJ12146.1"/>
    </source>
</evidence>
<dbReference type="GO" id="GO:0008270">
    <property type="term" value="F:zinc ion binding"/>
    <property type="evidence" value="ECO:0007669"/>
    <property type="project" value="UniProtKB-KW"/>
</dbReference>
<dbReference type="EMBL" id="KQ947425">
    <property type="protein sequence ID" value="KUJ12146.1"/>
    <property type="molecule type" value="Genomic_DNA"/>
</dbReference>
<feature type="region of interest" description="Disordered" evidence="5">
    <location>
        <begin position="277"/>
        <end position="380"/>
    </location>
</feature>
<evidence type="ECO:0000259" key="6">
    <source>
        <dbReference type="PROSITE" id="PS50016"/>
    </source>
</evidence>
<dbReference type="InterPro" id="IPR011011">
    <property type="entry name" value="Znf_FYVE_PHD"/>
</dbReference>
<dbReference type="PROSITE" id="PS01359">
    <property type="entry name" value="ZF_PHD_1"/>
    <property type="match status" value="1"/>
</dbReference>
<dbReference type="GeneID" id="28815695"/>
<feature type="compositionally biased region" description="Basic residues" evidence="5">
    <location>
        <begin position="197"/>
        <end position="208"/>
    </location>
</feature>
<evidence type="ECO:0000256" key="1">
    <source>
        <dbReference type="ARBA" id="ARBA00022723"/>
    </source>
</evidence>
<dbReference type="InterPro" id="IPR001965">
    <property type="entry name" value="Znf_PHD"/>
</dbReference>
<dbReference type="InterPro" id="IPR019787">
    <property type="entry name" value="Znf_PHD-finger"/>
</dbReference>
<keyword evidence="1" id="KW-0479">Metal-binding</keyword>
<organism evidence="7 8">
    <name type="scientific">Mollisia scopiformis</name>
    <name type="common">Conifer needle endophyte fungus</name>
    <name type="synonym">Phialocephala scopiformis</name>
    <dbReference type="NCBI Taxonomy" id="149040"/>
    <lineage>
        <taxon>Eukaryota</taxon>
        <taxon>Fungi</taxon>
        <taxon>Dikarya</taxon>
        <taxon>Ascomycota</taxon>
        <taxon>Pezizomycotina</taxon>
        <taxon>Leotiomycetes</taxon>
        <taxon>Helotiales</taxon>
        <taxon>Mollisiaceae</taxon>
        <taxon>Mollisia</taxon>
    </lineage>
</organism>
<sequence>MTSSSRTPICRVCKEPEELPSKPFVKCTQCRQLWHLHCHRNPDLDCSKAPPLGFVCGRCSAKMKASEASSSKQSFVANSAMNESSKETTNNPVAATNVLPQSLAKDTPPAVTRFSQPLTSNLPPRTGSSPVICEIPGCGEHVRSQTPNSQSLCFKHRVEKQYAKAKAQAPATNIPRASKPFNKGKIYPLRPDDKPYVKQKPKIPKRKSTTSELDMRPLKMPKRTDIQGHVASSGSEPIVAKSMPSRRRDASSVISPLTTTFLDRDSSLSSASAIKSPAIEGSASSSTPLAVNRHRSSNLLEESTPTRSTPGSSSTRPSPLLPRNNSPEYEPPPPQTFDHDNPWANEDGAGDSPGSQIAQELKANAEGSQQTDNLPPMLSPIGELHLEVSARASTSARPRTPEVPANTGIEDFLGHSELIDRLALEHVPSPNNKRGAPGAEIDTAIQSPDLPTDAGSGDDINMTDDADRNTQAGVQSTNWDEGWTTGGGPQTTLQKRLARGDVDENMLDSYFEKQRISAKTLMPTKADLEAQNWSSIDPRKAWPERQMDDKEIAAKVKQIEARGGRKANYGKIFTAQNLQEKEEKGWEMHQWSDRKDDDEAMERIKRLEELFGVEGLADFVPATRNGRLVMIERMSESPEDEPRGPGRRKRKREPRVFVVNGAPSTI</sequence>
<reference evidence="7 8" key="1">
    <citation type="submission" date="2015-10" db="EMBL/GenBank/DDBJ databases">
        <title>Full genome of DAOMC 229536 Phialocephala scopiformis, a fungal endophyte of spruce producing the potent anti-insectan compound rugulosin.</title>
        <authorList>
            <consortium name="DOE Joint Genome Institute"/>
            <person name="Walker A.K."/>
            <person name="Frasz S.L."/>
            <person name="Seifert K.A."/>
            <person name="Miller J.D."/>
            <person name="Mondo S.J."/>
            <person name="Labutti K."/>
            <person name="Lipzen A."/>
            <person name="Dockter R."/>
            <person name="Kennedy M."/>
            <person name="Grigoriev I.V."/>
            <person name="Spatafora J.W."/>
        </authorList>
    </citation>
    <scope>NUCLEOTIDE SEQUENCE [LARGE SCALE GENOMIC DNA]</scope>
    <source>
        <strain evidence="7 8">CBS 120377</strain>
    </source>
</reference>
<feature type="compositionally biased region" description="Basic and acidic residues" evidence="5">
    <location>
        <begin position="633"/>
        <end position="644"/>
    </location>
</feature>
<dbReference type="PROSITE" id="PS50016">
    <property type="entry name" value="ZF_PHD_2"/>
    <property type="match status" value="1"/>
</dbReference>
<feature type="domain" description="PHD-type" evidence="6">
    <location>
        <begin position="7"/>
        <end position="62"/>
    </location>
</feature>
<evidence type="ECO:0000256" key="3">
    <source>
        <dbReference type="ARBA" id="ARBA00022833"/>
    </source>
</evidence>
<dbReference type="Proteomes" id="UP000070700">
    <property type="component" value="Unassembled WGS sequence"/>
</dbReference>
<feature type="region of interest" description="Disordered" evidence="5">
    <location>
        <begin position="165"/>
        <end position="252"/>
    </location>
</feature>
<feature type="region of interest" description="Disordered" evidence="5">
    <location>
        <begin position="70"/>
        <end position="90"/>
    </location>
</feature>
<dbReference type="SUPFAM" id="SSF57903">
    <property type="entry name" value="FYVE/PHD zinc finger"/>
    <property type="match status" value="1"/>
</dbReference>
<keyword evidence="2 4" id="KW-0863">Zinc-finger</keyword>
<feature type="compositionally biased region" description="Low complexity" evidence="5">
    <location>
        <begin position="303"/>
        <end position="323"/>
    </location>
</feature>
<gene>
    <name evidence="7" type="ORF">LY89DRAFT_223272</name>
</gene>
<proteinExistence type="predicted"/>
<evidence type="ECO:0000256" key="2">
    <source>
        <dbReference type="ARBA" id="ARBA00022771"/>
    </source>
</evidence>
<dbReference type="Gene3D" id="3.30.40.10">
    <property type="entry name" value="Zinc/RING finger domain, C3HC4 (zinc finger)"/>
    <property type="match status" value="1"/>
</dbReference>
<dbReference type="AlphaFoldDB" id="A0A194WW01"/>
<dbReference type="InParanoid" id="A0A194WW01"/>
<dbReference type="OrthoDB" id="3550599at2759"/>
<feature type="compositionally biased region" description="Polar residues" evidence="5">
    <location>
        <begin position="75"/>
        <end position="90"/>
    </location>
</feature>
<dbReference type="RefSeq" id="XP_018066501.1">
    <property type="nucleotide sequence ID" value="XM_018205969.1"/>
</dbReference>
<name>A0A194WW01_MOLSC</name>
<feature type="region of interest" description="Disordered" evidence="5">
    <location>
        <begin position="473"/>
        <end position="492"/>
    </location>
</feature>
<feature type="region of interest" description="Disordered" evidence="5">
    <location>
        <begin position="632"/>
        <end position="666"/>
    </location>
</feature>